<dbReference type="EMBL" id="CYKH01000903">
    <property type="protein sequence ID" value="CUG61362.1"/>
    <property type="molecule type" value="Genomic_DNA"/>
</dbReference>
<name>A0A0S4IZB2_BODSA</name>
<keyword evidence="3" id="KW-1185">Reference proteome</keyword>
<dbReference type="AlphaFoldDB" id="A0A0S4IZB2"/>
<gene>
    <name evidence="2" type="ORF">BSAL_05450</name>
</gene>
<feature type="region of interest" description="Disordered" evidence="1">
    <location>
        <begin position="44"/>
        <end position="94"/>
    </location>
</feature>
<feature type="non-terminal residue" evidence="2">
    <location>
        <position position="1"/>
    </location>
</feature>
<feature type="compositionally biased region" description="Polar residues" evidence="1">
    <location>
        <begin position="52"/>
        <end position="69"/>
    </location>
</feature>
<evidence type="ECO:0000256" key="1">
    <source>
        <dbReference type="SAM" id="MobiDB-lite"/>
    </source>
</evidence>
<dbReference type="VEuPathDB" id="TriTrypDB:BSAL_05450"/>
<dbReference type="Proteomes" id="UP000051952">
    <property type="component" value="Unassembled WGS sequence"/>
</dbReference>
<evidence type="ECO:0000313" key="2">
    <source>
        <dbReference type="EMBL" id="CUG61362.1"/>
    </source>
</evidence>
<organism evidence="2 3">
    <name type="scientific">Bodo saltans</name>
    <name type="common">Flagellated protozoan</name>
    <dbReference type="NCBI Taxonomy" id="75058"/>
    <lineage>
        <taxon>Eukaryota</taxon>
        <taxon>Discoba</taxon>
        <taxon>Euglenozoa</taxon>
        <taxon>Kinetoplastea</taxon>
        <taxon>Metakinetoplastina</taxon>
        <taxon>Eubodonida</taxon>
        <taxon>Bodonidae</taxon>
        <taxon>Bodo</taxon>
    </lineage>
</organism>
<proteinExistence type="predicted"/>
<sequence>ETVKTLLKKWHVHARKPREKEVAELTLTYDLTALVARAGLAAEEARKAMHTSKGSHTGTDATSSAARSRTVNKRRSSIGVRSLTKVEDMETPLE</sequence>
<protein>
    <submittedName>
        <fullName evidence="2">Uncharacterized protein</fullName>
    </submittedName>
</protein>
<reference evidence="3" key="1">
    <citation type="submission" date="2015-09" db="EMBL/GenBank/DDBJ databases">
        <authorList>
            <consortium name="Pathogen Informatics"/>
        </authorList>
    </citation>
    <scope>NUCLEOTIDE SEQUENCE [LARGE SCALE GENOMIC DNA]</scope>
    <source>
        <strain evidence="3">Lake Konstanz</strain>
    </source>
</reference>
<accession>A0A0S4IZB2</accession>
<evidence type="ECO:0000313" key="3">
    <source>
        <dbReference type="Proteomes" id="UP000051952"/>
    </source>
</evidence>